<dbReference type="EMBL" id="JAAIUW010000010">
    <property type="protein sequence ID" value="KAF7813825.1"/>
    <property type="molecule type" value="Genomic_DNA"/>
</dbReference>
<protein>
    <submittedName>
        <fullName evidence="2">Uncharacterized protein</fullName>
    </submittedName>
</protein>
<accession>A0A834T392</accession>
<reference evidence="2" key="1">
    <citation type="submission" date="2020-09" db="EMBL/GenBank/DDBJ databases">
        <title>Genome-Enabled Discovery of Anthraquinone Biosynthesis in Senna tora.</title>
        <authorList>
            <person name="Kang S.-H."/>
            <person name="Pandey R.P."/>
            <person name="Lee C.-M."/>
            <person name="Sim J.-S."/>
            <person name="Jeong J.-T."/>
            <person name="Choi B.-S."/>
            <person name="Jung M."/>
            <person name="Ginzburg D."/>
            <person name="Zhao K."/>
            <person name="Won S.Y."/>
            <person name="Oh T.-J."/>
            <person name="Yu Y."/>
            <person name="Kim N.-H."/>
            <person name="Lee O.R."/>
            <person name="Lee T.-H."/>
            <person name="Bashyal P."/>
            <person name="Kim T.-S."/>
            <person name="Lee W.-H."/>
            <person name="Kawkins C."/>
            <person name="Kim C.-K."/>
            <person name="Kim J.S."/>
            <person name="Ahn B.O."/>
            <person name="Rhee S.Y."/>
            <person name="Sohng J.K."/>
        </authorList>
    </citation>
    <scope>NUCLEOTIDE SEQUENCE</scope>
    <source>
        <tissue evidence="2">Leaf</tissue>
    </source>
</reference>
<keyword evidence="3" id="KW-1185">Reference proteome</keyword>
<proteinExistence type="predicted"/>
<comment type="caution">
    <text evidence="2">The sequence shown here is derived from an EMBL/GenBank/DDBJ whole genome shotgun (WGS) entry which is preliminary data.</text>
</comment>
<evidence type="ECO:0000256" key="1">
    <source>
        <dbReference type="SAM" id="MobiDB-lite"/>
    </source>
</evidence>
<dbReference type="AlphaFoldDB" id="A0A834T392"/>
<evidence type="ECO:0000313" key="3">
    <source>
        <dbReference type="Proteomes" id="UP000634136"/>
    </source>
</evidence>
<gene>
    <name evidence="2" type="ORF">G2W53_034801</name>
</gene>
<organism evidence="2 3">
    <name type="scientific">Senna tora</name>
    <dbReference type="NCBI Taxonomy" id="362788"/>
    <lineage>
        <taxon>Eukaryota</taxon>
        <taxon>Viridiplantae</taxon>
        <taxon>Streptophyta</taxon>
        <taxon>Embryophyta</taxon>
        <taxon>Tracheophyta</taxon>
        <taxon>Spermatophyta</taxon>
        <taxon>Magnoliopsida</taxon>
        <taxon>eudicotyledons</taxon>
        <taxon>Gunneridae</taxon>
        <taxon>Pentapetalae</taxon>
        <taxon>rosids</taxon>
        <taxon>fabids</taxon>
        <taxon>Fabales</taxon>
        <taxon>Fabaceae</taxon>
        <taxon>Caesalpinioideae</taxon>
        <taxon>Cassia clade</taxon>
        <taxon>Senna</taxon>
    </lineage>
</organism>
<name>A0A834T392_9FABA</name>
<sequence>MPRCTQVGHPLPDVNPINEARGPFTDNSPTKHA</sequence>
<dbReference type="Proteomes" id="UP000634136">
    <property type="component" value="Unassembled WGS sequence"/>
</dbReference>
<feature type="region of interest" description="Disordered" evidence="1">
    <location>
        <begin position="1"/>
        <end position="33"/>
    </location>
</feature>
<evidence type="ECO:0000313" key="2">
    <source>
        <dbReference type="EMBL" id="KAF7813825.1"/>
    </source>
</evidence>